<accession>A0AAE9JRA2</accession>
<sequence>MPDSANSSSHPEKRRQRNFREPKYLSLLRQLDDDEALVLSNFENWANRVDDLKEKESLLKMIPDLKHAHELIEKILVSVEKRESSVPKQFSEFWDFFHGRFNEKQLAKHVLIAGIFESIQKKMGEAEKEFKSWKNVEEPPAKKNQFFPLFQEQCKRKSNQSKAASIPSIPVGNKIGQENQIGLSFAGTTDNSKDHHALNRNTKGAYDTDERDFVSVEDLPKILKKIEKDLEGYGLIIKGFQFISSAESAEMVGRAEYTRKTLLDFIRNLTNNYIEIMASDAMQKLRKTIEKQTQPVQKHCVNLTNAIETMFEDVKTNWIQLAAILRGDSNTREVWNDFLEIPNILDTIENLLEACEYSIKAFQVLNSPGSADTAKMIEEARTTLLNFIKNIRNTSFESAATGAAQKMEEIIKEQTPLADKNWVHSAKGIQTMFEDVKSHWNQVHAFLKKRPSNSSTASSIPATKQPAPGLNEIG</sequence>
<feature type="region of interest" description="Disordered" evidence="1">
    <location>
        <begin position="450"/>
        <end position="474"/>
    </location>
</feature>
<gene>
    <name evidence="2" type="ORF">L5515_017228</name>
</gene>
<organism evidence="2 3">
    <name type="scientific">Caenorhabditis briggsae</name>
    <dbReference type="NCBI Taxonomy" id="6238"/>
    <lineage>
        <taxon>Eukaryota</taxon>
        <taxon>Metazoa</taxon>
        <taxon>Ecdysozoa</taxon>
        <taxon>Nematoda</taxon>
        <taxon>Chromadorea</taxon>
        <taxon>Rhabditida</taxon>
        <taxon>Rhabditina</taxon>
        <taxon>Rhabditomorpha</taxon>
        <taxon>Rhabditoidea</taxon>
        <taxon>Rhabditidae</taxon>
        <taxon>Peloderinae</taxon>
        <taxon>Caenorhabditis</taxon>
    </lineage>
</organism>
<feature type="compositionally biased region" description="Polar residues" evidence="1">
    <location>
        <begin position="452"/>
        <end position="462"/>
    </location>
</feature>
<protein>
    <submittedName>
        <fullName evidence="2">Uncharacterized protein</fullName>
    </submittedName>
</protein>
<evidence type="ECO:0000313" key="2">
    <source>
        <dbReference type="EMBL" id="UMM40707.1"/>
    </source>
</evidence>
<dbReference type="AlphaFoldDB" id="A0AAE9JRA2"/>
<name>A0AAE9JRA2_CAEBR</name>
<evidence type="ECO:0000313" key="3">
    <source>
        <dbReference type="Proteomes" id="UP000829354"/>
    </source>
</evidence>
<evidence type="ECO:0000256" key="1">
    <source>
        <dbReference type="SAM" id="MobiDB-lite"/>
    </source>
</evidence>
<proteinExistence type="predicted"/>
<dbReference type="Proteomes" id="UP000829354">
    <property type="component" value="Chromosome X"/>
</dbReference>
<dbReference type="EMBL" id="CP092625">
    <property type="protein sequence ID" value="UMM40707.1"/>
    <property type="molecule type" value="Genomic_DNA"/>
</dbReference>
<keyword evidence="3" id="KW-1185">Reference proteome</keyword>
<reference evidence="2 3" key="1">
    <citation type="submission" date="2022-04" db="EMBL/GenBank/DDBJ databases">
        <title>Chromosome-level reference genomes for two strains of Caenorhabditis briggsae: an improved platform for comparative genomics.</title>
        <authorList>
            <person name="Stevens L."/>
            <person name="Andersen E."/>
        </authorList>
    </citation>
    <scope>NUCLEOTIDE SEQUENCE [LARGE SCALE GENOMIC DNA]</scope>
    <source>
        <strain evidence="2">VX34</strain>
        <tissue evidence="2">Whole-organism</tissue>
    </source>
</reference>